<accession>A0A6A6PJ22</accession>
<gene>
    <name evidence="2" type="ORF">BDY17DRAFT_327005</name>
</gene>
<feature type="compositionally biased region" description="Low complexity" evidence="1">
    <location>
        <begin position="55"/>
        <end position="74"/>
    </location>
</feature>
<evidence type="ECO:0000313" key="3">
    <source>
        <dbReference type="Proteomes" id="UP000799767"/>
    </source>
</evidence>
<feature type="compositionally biased region" description="Basic and acidic residues" evidence="1">
    <location>
        <begin position="85"/>
        <end position="95"/>
    </location>
</feature>
<dbReference type="RefSeq" id="XP_033586589.1">
    <property type="nucleotide sequence ID" value="XM_033737602.1"/>
</dbReference>
<feature type="compositionally biased region" description="Polar residues" evidence="1">
    <location>
        <begin position="75"/>
        <end position="84"/>
    </location>
</feature>
<dbReference type="GeneID" id="54478604"/>
<dbReference type="AlphaFoldDB" id="A0A6A6PJ22"/>
<dbReference type="Proteomes" id="UP000799767">
    <property type="component" value="Unassembled WGS sequence"/>
</dbReference>
<protein>
    <submittedName>
        <fullName evidence="2">Uncharacterized protein</fullName>
    </submittedName>
</protein>
<feature type="region of interest" description="Disordered" evidence="1">
    <location>
        <begin position="1"/>
        <end position="106"/>
    </location>
</feature>
<reference evidence="2" key="1">
    <citation type="journal article" date="2020" name="Stud. Mycol.">
        <title>101 Dothideomycetes genomes: a test case for predicting lifestyles and emergence of pathogens.</title>
        <authorList>
            <person name="Haridas S."/>
            <person name="Albert R."/>
            <person name="Binder M."/>
            <person name="Bloem J."/>
            <person name="Labutti K."/>
            <person name="Salamov A."/>
            <person name="Andreopoulos B."/>
            <person name="Baker S."/>
            <person name="Barry K."/>
            <person name="Bills G."/>
            <person name="Bluhm B."/>
            <person name="Cannon C."/>
            <person name="Castanera R."/>
            <person name="Culley D."/>
            <person name="Daum C."/>
            <person name="Ezra D."/>
            <person name="Gonzalez J."/>
            <person name="Henrissat B."/>
            <person name="Kuo A."/>
            <person name="Liang C."/>
            <person name="Lipzen A."/>
            <person name="Lutzoni F."/>
            <person name="Magnuson J."/>
            <person name="Mondo S."/>
            <person name="Nolan M."/>
            <person name="Ohm R."/>
            <person name="Pangilinan J."/>
            <person name="Park H.-J."/>
            <person name="Ramirez L."/>
            <person name="Alfaro M."/>
            <person name="Sun H."/>
            <person name="Tritt A."/>
            <person name="Yoshinaga Y."/>
            <person name="Zwiers L.-H."/>
            <person name="Turgeon B."/>
            <person name="Goodwin S."/>
            <person name="Spatafora J."/>
            <person name="Crous P."/>
            <person name="Grigoriev I."/>
        </authorList>
    </citation>
    <scope>NUCLEOTIDE SEQUENCE</scope>
    <source>
        <strain evidence="2">CBS 113389</strain>
    </source>
</reference>
<dbReference type="EMBL" id="MU001640">
    <property type="protein sequence ID" value="KAF2480019.1"/>
    <property type="molecule type" value="Genomic_DNA"/>
</dbReference>
<keyword evidence="3" id="KW-1185">Reference proteome</keyword>
<dbReference type="OrthoDB" id="3878511at2759"/>
<name>A0A6A6PJ22_9PEZI</name>
<evidence type="ECO:0000313" key="2">
    <source>
        <dbReference type="EMBL" id="KAF2480019.1"/>
    </source>
</evidence>
<feature type="compositionally biased region" description="Basic and acidic residues" evidence="1">
    <location>
        <begin position="8"/>
        <end position="22"/>
    </location>
</feature>
<proteinExistence type="predicted"/>
<evidence type="ECO:0000256" key="1">
    <source>
        <dbReference type="SAM" id="MobiDB-lite"/>
    </source>
</evidence>
<organism evidence="2 3">
    <name type="scientific">Neohortaea acidophila</name>
    <dbReference type="NCBI Taxonomy" id="245834"/>
    <lineage>
        <taxon>Eukaryota</taxon>
        <taxon>Fungi</taxon>
        <taxon>Dikarya</taxon>
        <taxon>Ascomycota</taxon>
        <taxon>Pezizomycotina</taxon>
        <taxon>Dothideomycetes</taxon>
        <taxon>Dothideomycetidae</taxon>
        <taxon>Mycosphaerellales</taxon>
        <taxon>Teratosphaeriaceae</taxon>
        <taxon>Neohortaea</taxon>
    </lineage>
</organism>
<sequence>MSSNQTWADRRALFQKGKELHEPVSPTGRKFSDTPAVSAEARRLSNSGETKPDVAAAAATSTAGRRRSSASSGGMFNNLTNMKRGSQDYGDRRTSQQEMMGSSGGIVSGWFNQTFKGYQKPADGSQK</sequence>